<dbReference type="Proteomes" id="UP000317663">
    <property type="component" value="Unassembled WGS sequence"/>
</dbReference>
<evidence type="ECO:0000313" key="3">
    <source>
        <dbReference type="EMBL" id="TPG56827.1"/>
    </source>
</evidence>
<comment type="caution">
    <text evidence="3">The sequence shown here is derived from an EMBL/GenBank/DDBJ whole genome shotgun (WGS) entry which is preliminary data.</text>
</comment>
<reference evidence="3 4" key="1">
    <citation type="journal article" date="2019" name="Environ. Microbiol.">
        <title>Species interactions and distinct microbial communities in high Arctic permafrost affected cryosols are associated with the CH4 and CO2 gas fluxes.</title>
        <authorList>
            <person name="Altshuler I."/>
            <person name="Hamel J."/>
            <person name="Turney S."/>
            <person name="Magnuson E."/>
            <person name="Levesque R."/>
            <person name="Greer C."/>
            <person name="Whyte L.G."/>
        </authorList>
    </citation>
    <scope>NUCLEOTIDE SEQUENCE [LARGE SCALE GENOMIC DNA]</scope>
    <source>
        <strain evidence="3 4">E4</strain>
    </source>
</reference>
<feature type="region of interest" description="Disordered" evidence="1">
    <location>
        <begin position="57"/>
        <end position="79"/>
    </location>
</feature>
<dbReference type="NCBIfam" id="TIGR02747">
    <property type="entry name" value="TraV"/>
    <property type="match status" value="1"/>
</dbReference>
<accession>A0A502G4B8</accession>
<dbReference type="PROSITE" id="PS51257">
    <property type="entry name" value="PROKAR_LIPOPROTEIN"/>
    <property type="match status" value="1"/>
</dbReference>
<dbReference type="Pfam" id="PF09676">
    <property type="entry name" value="TraV"/>
    <property type="match status" value="1"/>
</dbReference>
<evidence type="ECO:0000256" key="2">
    <source>
        <dbReference type="SAM" id="SignalP"/>
    </source>
</evidence>
<dbReference type="InterPro" id="IPR014118">
    <property type="entry name" value="T4SS_TraV"/>
</dbReference>
<dbReference type="RefSeq" id="WP_140475211.1">
    <property type="nucleotide sequence ID" value="NZ_RCZD01000016.1"/>
</dbReference>
<feature type="signal peptide" evidence="2">
    <location>
        <begin position="1"/>
        <end position="18"/>
    </location>
</feature>
<feature type="chain" id="PRO_5021502352" evidence="2">
    <location>
        <begin position="19"/>
        <end position="188"/>
    </location>
</feature>
<protein>
    <submittedName>
        <fullName evidence="3">Type IV conjugative transfer system protein TraV</fullName>
    </submittedName>
</protein>
<sequence>MHKFLPAVLLCGMLTGCAGMNSDFDCNKTATDQCLSMSDASHLAAKGKSLDDLTAAAQTTPKPAAESLGSPTNIKPNVSPDRPISVANLAPRPLAGQSVSNKNSMLRASTIPVGGSNTAYLSTSRPITPSDYSGPGQVDARRIPDATQRLWIAPWVDEQDSFHQPAVVEFVKNKSRWDADFRVISEGE</sequence>
<name>A0A502G4B8_9GAMM</name>
<organism evidence="3 4">
    <name type="scientific">Ewingella americana</name>
    <dbReference type="NCBI Taxonomy" id="41202"/>
    <lineage>
        <taxon>Bacteria</taxon>
        <taxon>Pseudomonadati</taxon>
        <taxon>Pseudomonadota</taxon>
        <taxon>Gammaproteobacteria</taxon>
        <taxon>Enterobacterales</taxon>
        <taxon>Yersiniaceae</taxon>
        <taxon>Ewingella</taxon>
    </lineage>
</organism>
<gene>
    <name evidence="3" type="primary">traV</name>
    <name evidence="3" type="ORF">EAH77_22405</name>
</gene>
<dbReference type="OrthoDB" id="6539313at2"/>
<dbReference type="AlphaFoldDB" id="A0A502G4B8"/>
<evidence type="ECO:0000313" key="4">
    <source>
        <dbReference type="Proteomes" id="UP000317663"/>
    </source>
</evidence>
<keyword evidence="2" id="KW-0732">Signal</keyword>
<keyword evidence="4" id="KW-1185">Reference proteome</keyword>
<proteinExistence type="predicted"/>
<dbReference type="EMBL" id="RCZD01000016">
    <property type="protein sequence ID" value="TPG56827.1"/>
    <property type="molecule type" value="Genomic_DNA"/>
</dbReference>
<dbReference type="NCBIfam" id="NF010293">
    <property type="entry name" value="PRK13733.1"/>
    <property type="match status" value="1"/>
</dbReference>
<evidence type="ECO:0000256" key="1">
    <source>
        <dbReference type="SAM" id="MobiDB-lite"/>
    </source>
</evidence>